<feature type="domain" description="SGNH hydrolase-type esterase" evidence="1">
    <location>
        <begin position="38"/>
        <end position="197"/>
    </location>
</feature>
<sequence>MVKMDRKKFLFSTISTVAGFSFPGLLCAFGDKTVIEDVSVFNSGVSGNNTNNLIARLQPDCLSHNPTLTILMIGTNDMNNGKYVPLEKYHQNLGKLVELITSSGSKVLLLTILPFYEPYLLTRHPASFFEPQGPSGRRTELNQVIKTVAKKYNTSFFDAGILFEKVGKIGTDKDCLIRNEANSGKTDGVHPTPNGYRFLALSVSQFIQYNQLPASRIVCFGDSITRGDGSVDHESYPAYLKKLLS</sequence>
<dbReference type="InterPro" id="IPR051532">
    <property type="entry name" value="Ester_Hydrolysis_Enzymes"/>
</dbReference>
<dbReference type="PANTHER" id="PTHR30383:SF5">
    <property type="entry name" value="SGNH HYDROLASE-TYPE ESTERASE DOMAIN-CONTAINING PROTEIN"/>
    <property type="match status" value="1"/>
</dbReference>
<keyword evidence="3" id="KW-1185">Reference proteome</keyword>
<protein>
    <submittedName>
        <fullName evidence="2">GDSL-type esterase/lipase family protein</fullName>
    </submittedName>
</protein>
<evidence type="ECO:0000259" key="1">
    <source>
        <dbReference type="Pfam" id="PF13472"/>
    </source>
</evidence>
<evidence type="ECO:0000313" key="3">
    <source>
        <dbReference type="Proteomes" id="UP001324380"/>
    </source>
</evidence>
<dbReference type="Proteomes" id="UP001324380">
    <property type="component" value="Chromosome"/>
</dbReference>
<organism evidence="2 3">
    <name type="scientific">Mucilaginibacter sabulilitoris</name>
    <dbReference type="NCBI Taxonomy" id="1173583"/>
    <lineage>
        <taxon>Bacteria</taxon>
        <taxon>Pseudomonadati</taxon>
        <taxon>Bacteroidota</taxon>
        <taxon>Sphingobacteriia</taxon>
        <taxon>Sphingobacteriales</taxon>
        <taxon>Sphingobacteriaceae</taxon>
        <taxon>Mucilaginibacter</taxon>
    </lineage>
</organism>
<proteinExistence type="predicted"/>
<dbReference type="PANTHER" id="PTHR30383">
    <property type="entry name" value="THIOESTERASE 1/PROTEASE 1/LYSOPHOSPHOLIPASE L1"/>
    <property type="match status" value="1"/>
</dbReference>
<name>A0ABZ0TJR4_9SPHI</name>
<dbReference type="Pfam" id="PF13472">
    <property type="entry name" value="Lipase_GDSL_2"/>
    <property type="match status" value="1"/>
</dbReference>
<dbReference type="InterPro" id="IPR013830">
    <property type="entry name" value="SGNH_hydro"/>
</dbReference>
<evidence type="ECO:0000313" key="2">
    <source>
        <dbReference type="EMBL" id="WPU93192.1"/>
    </source>
</evidence>
<gene>
    <name evidence="2" type="ORF">SNE25_28130</name>
</gene>
<accession>A0ABZ0TJR4</accession>
<dbReference type="Gene3D" id="3.40.50.1110">
    <property type="entry name" value="SGNH hydrolase"/>
    <property type="match status" value="1"/>
</dbReference>
<reference evidence="2 3" key="1">
    <citation type="submission" date="2023-11" db="EMBL/GenBank/DDBJ databases">
        <title>Analysis of the Genomes of Mucilaginibacter gossypii cycad 4 and M. sabulilitoris SNA2: microbes with the potential for plant growth promotion.</title>
        <authorList>
            <person name="Hirsch A.M."/>
            <person name="Humm E."/>
            <person name="Rubbi M."/>
            <person name="Del Vecchio G."/>
            <person name="Ha S.M."/>
            <person name="Pellegrini M."/>
            <person name="Gunsalus R.P."/>
        </authorList>
    </citation>
    <scope>NUCLEOTIDE SEQUENCE [LARGE SCALE GENOMIC DNA]</scope>
    <source>
        <strain evidence="2 3">SNA2</strain>
    </source>
</reference>
<dbReference type="RefSeq" id="WP_321562344.1">
    <property type="nucleotide sequence ID" value="NZ_CP139558.1"/>
</dbReference>
<dbReference type="EMBL" id="CP139558">
    <property type="protein sequence ID" value="WPU93192.1"/>
    <property type="molecule type" value="Genomic_DNA"/>
</dbReference>
<dbReference type="InterPro" id="IPR036514">
    <property type="entry name" value="SGNH_hydro_sf"/>
</dbReference>
<dbReference type="SUPFAM" id="SSF52266">
    <property type="entry name" value="SGNH hydrolase"/>
    <property type="match status" value="2"/>
</dbReference>